<evidence type="ECO:0000256" key="4">
    <source>
        <dbReference type="ARBA" id="ARBA00023163"/>
    </source>
</evidence>
<dbReference type="AlphaFoldDB" id="A0A1I4I1W1"/>
<dbReference type="STRING" id="758825.SAMN02982985_00386"/>
<protein>
    <submittedName>
        <fullName evidence="6">DNA-binding transcriptional regulator, LysR family</fullName>
    </submittedName>
</protein>
<dbReference type="InterPro" id="IPR036390">
    <property type="entry name" value="WH_DNA-bd_sf"/>
</dbReference>
<keyword evidence="4" id="KW-0804">Transcription</keyword>
<dbReference type="Proteomes" id="UP000199470">
    <property type="component" value="Unassembled WGS sequence"/>
</dbReference>
<evidence type="ECO:0000256" key="1">
    <source>
        <dbReference type="ARBA" id="ARBA00009437"/>
    </source>
</evidence>
<dbReference type="GO" id="GO:0003700">
    <property type="term" value="F:DNA-binding transcription factor activity"/>
    <property type="evidence" value="ECO:0007669"/>
    <property type="project" value="InterPro"/>
</dbReference>
<dbReference type="InterPro" id="IPR036388">
    <property type="entry name" value="WH-like_DNA-bd_sf"/>
</dbReference>
<reference evidence="6 7" key="1">
    <citation type="submission" date="2016-10" db="EMBL/GenBank/DDBJ databases">
        <authorList>
            <person name="de Groot N.N."/>
        </authorList>
    </citation>
    <scope>NUCLEOTIDE SEQUENCE [LARGE SCALE GENOMIC DNA]</scope>
    <source>
        <strain evidence="6 7">ATCC 43154</strain>
    </source>
</reference>
<dbReference type="PRINTS" id="PR00039">
    <property type="entry name" value="HTHLYSR"/>
</dbReference>
<name>A0A1I4I1W1_9BURK</name>
<sequence length="304" mass="33030">MTPAMDRLHLMTVLVAVGDEQSFAGGARRLGMSPPAVTRAIAALEERLGVKLLDRTTRHVRVTEAGRRYLDDARRIIAEVDEADEAAAGTNAEPRGHLAVTAPVLFGKLYVMPGIVDYLARYPAMEVSALLVDRVTNLLEEGLDVGVRIGELPDSSMQAIGVGRVRRMVYAAPAYLERHGVPHSPAELARHTVILASSVSMSPEWKFGRQGQTVSVRVKPRLVVSTNDGAIEAAVLGLGITRLMSYQAARHVETGQLVPLLRDYEPEAVPISVVHRDGRRGSARLRSFIDLIVARLRADQALNG</sequence>
<evidence type="ECO:0000256" key="2">
    <source>
        <dbReference type="ARBA" id="ARBA00023015"/>
    </source>
</evidence>
<dbReference type="CDD" id="cd08471">
    <property type="entry name" value="PBP2_CrgA_like_2"/>
    <property type="match status" value="1"/>
</dbReference>
<dbReference type="Gene3D" id="1.10.10.10">
    <property type="entry name" value="Winged helix-like DNA-binding domain superfamily/Winged helix DNA-binding domain"/>
    <property type="match status" value="1"/>
</dbReference>
<evidence type="ECO:0000313" key="7">
    <source>
        <dbReference type="Proteomes" id="UP000199470"/>
    </source>
</evidence>
<proteinExistence type="inferred from homology"/>
<evidence type="ECO:0000256" key="3">
    <source>
        <dbReference type="ARBA" id="ARBA00023125"/>
    </source>
</evidence>
<dbReference type="InterPro" id="IPR000847">
    <property type="entry name" value="LysR_HTH_N"/>
</dbReference>
<organism evidence="6 7">
    <name type="scientific">Rugamonas rubra</name>
    <dbReference type="NCBI Taxonomy" id="758825"/>
    <lineage>
        <taxon>Bacteria</taxon>
        <taxon>Pseudomonadati</taxon>
        <taxon>Pseudomonadota</taxon>
        <taxon>Betaproteobacteria</taxon>
        <taxon>Burkholderiales</taxon>
        <taxon>Oxalobacteraceae</taxon>
        <taxon>Telluria group</taxon>
        <taxon>Rugamonas</taxon>
    </lineage>
</organism>
<dbReference type="Pfam" id="PF00126">
    <property type="entry name" value="HTH_1"/>
    <property type="match status" value="1"/>
</dbReference>
<feature type="domain" description="HTH lysR-type" evidence="5">
    <location>
        <begin position="6"/>
        <end position="63"/>
    </location>
</feature>
<accession>A0A1I4I1W1</accession>
<keyword evidence="2" id="KW-0805">Transcription regulation</keyword>
<keyword evidence="3 6" id="KW-0238">DNA-binding</keyword>
<dbReference type="EMBL" id="FOTW01000004">
    <property type="protein sequence ID" value="SFL48140.1"/>
    <property type="molecule type" value="Genomic_DNA"/>
</dbReference>
<dbReference type="FunFam" id="1.10.10.10:FF:000001">
    <property type="entry name" value="LysR family transcriptional regulator"/>
    <property type="match status" value="1"/>
</dbReference>
<comment type="similarity">
    <text evidence="1">Belongs to the LysR transcriptional regulatory family.</text>
</comment>
<gene>
    <name evidence="6" type="ORF">SAMN02982985_00386</name>
</gene>
<dbReference type="InterPro" id="IPR058163">
    <property type="entry name" value="LysR-type_TF_proteobact-type"/>
</dbReference>
<dbReference type="PANTHER" id="PTHR30537:SF5">
    <property type="entry name" value="HTH-TYPE TRANSCRIPTIONAL ACTIVATOR TTDR-RELATED"/>
    <property type="match status" value="1"/>
</dbReference>
<evidence type="ECO:0000313" key="6">
    <source>
        <dbReference type="EMBL" id="SFL48140.1"/>
    </source>
</evidence>
<dbReference type="GO" id="GO:0006351">
    <property type="term" value="P:DNA-templated transcription"/>
    <property type="evidence" value="ECO:0007669"/>
    <property type="project" value="TreeGrafter"/>
</dbReference>
<dbReference type="GO" id="GO:0043565">
    <property type="term" value="F:sequence-specific DNA binding"/>
    <property type="evidence" value="ECO:0007669"/>
    <property type="project" value="TreeGrafter"/>
</dbReference>
<dbReference type="PROSITE" id="PS50931">
    <property type="entry name" value="HTH_LYSR"/>
    <property type="match status" value="1"/>
</dbReference>
<dbReference type="Gene3D" id="3.40.190.290">
    <property type="match status" value="1"/>
</dbReference>
<dbReference type="InterPro" id="IPR005119">
    <property type="entry name" value="LysR_subst-bd"/>
</dbReference>
<dbReference type="Pfam" id="PF03466">
    <property type="entry name" value="LysR_substrate"/>
    <property type="match status" value="1"/>
</dbReference>
<keyword evidence="7" id="KW-1185">Reference proteome</keyword>
<dbReference type="SUPFAM" id="SSF53850">
    <property type="entry name" value="Periplasmic binding protein-like II"/>
    <property type="match status" value="1"/>
</dbReference>
<dbReference type="SUPFAM" id="SSF46785">
    <property type="entry name" value="Winged helix' DNA-binding domain"/>
    <property type="match status" value="1"/>
</dbReference>
<dbReference type="PANTHER" id="PTHR30537">
    <property type="entry name" value="HTH-TYPE TRANSCRIPTIONAL REGULATOR"/>
    <property type="match status" value="1"/>
</dbReference>
<evidence type="ECO:0000259" key="5">
    <source>
        <dbReference type="PROSITE" id="PS50931"/>
    </source>
</evidence>